<name>A0A3M7T6T7_BRAPC</name>
<dbReference type="AlphaFoldDB" id="A0A3M7T6T7"/>
<keyword evidence="2" id="KW-1185">Reference proteome</keyword>
<sequence length="71" mass="8320">MAVTHLDNAIDLHTWRAAVGFCVFAYKTSNTLWRVKTNYQEQITTIIELICDRVFNHSFYHHLVIISHLTT</sequence>
<reference evidence="1 2" key="1">
    <citation type="journal article" date="2018" name="Sci. Rep.">
        <title>Genomic signatures of local adaptation to the degree of environmental predictability in rotifers.</title>
        <authorList>
            <person name="Franch-Gras L."/>
            <person name="Hahn C."/>
            <person name="Garcia-Roger E.M."/>
            <person name="Carmona M.J."/>
            <person name="Serra M."/>
            <person name="Gomez A."/>
        </authorList>
    </citation>
    <scope>NUCLEOTIDE SEQUENCE [LARGE SCALE GENOMIC DNA]</scope>
    <source>
        <strain evidence="1">HYR1</strain>
    </source>
</reference>
<dbReference type="EMBL" id="REGN01000180">
    <property type="protein sequence ID" value="RNA43746.1"/>
    <property type="molecule type" value="Genomic_DNA"/>
</dbReference>
<evidence type="ECO:0000313" key="1">
    <source>
        <dbReference type="EMBL" id="RNA43746.1"/>
    </source>
</evidence>
<gene>
    <name evidence="1" type="ORF">BpHYR1_022712</name>
</gene>
<evidence type="ECO:0000313" key="2">
    <source>
        <dbReference type="Proteomes" id="UP000276133"/>
    </source>
</evidence>
<comment type="caution">
    <text evidence="1">The sequence shown here is derived from an EMBL/GenBank/DDBJ whole genome shotgun (WGS) entry which is preliminary data.</text>
</comment>
<proteinExistence type="predicted"/>
<protein>
    <submittedName>
        <fullName evidence="1">Uncharacterized protein</fullName>
    </submittedName>
</protein>
<dbReference type="Proteomes" id="UP000276133">
    <property type="component" value="Unassembled WGS sequence"/>
</dbReference>
<organism evidence="1 2">
    <name type="scientific">Brachionus plicatilis</name>
    <name type="common">Marine rotifer</name>
    <name type="synonym">Brachionus muelleri</name>
    <dbReference type="NCBI Taxonomy" id="10195"/>
    <lineage>
        <taxon>Eukaryota</taxon>
        <taxon>Metazoa</taxon>
        <taxon>Spiralia</taxon>
        <taxon>Gnathifera</taxon>
        <taxon>Rotifera</taxon>
        <taxon>Eurotatoria</taxon>
        <taxon>Monogononta</taxon>
        <taxon>Pseudotrocha</taxon>
        <taxon>Ploima</taxon>
        <taxon>Brachionidae</taxon>
        <taxon>Brachionus</taxon>
    </lineage>
</organism>
<accession>A0A3M7T6T7</accession>